<evidence type="ECO:0000313" key="8">
    <source>
        <dbReference type="Proteomes" id="UP000587991"/>
    </source>
</evidence>
<feature type="transmembrane region" description="Helical" evidence="6">
    <location>
        <begin position="324"/>
        <end position="344"/>
    </location>
</feature>
<sequence>MMFKLETRPVPSAWMRYLSPVLAALLTLICGMVLFAALGRAPLEAFEVFFLSPVQDLNGVTELLLKASPLCLIALGLAIGFRANVWNIGAEGQLTLGAIFGGTLAIGFDGSSSPWLLPGMVLAGMLGGALWAAMAALLRTRFNANEILVTLMLTYIAKLLLGYLVDGPLKDPNGQNFPQSIMFGDAALFPMLVEGTRLNASALLTVLAVPLAWLFLSKSFAGYQMQVGGQAPAAARYAGFSESRSIWLGLLISGAAAGLAGVGEVAGPLGQLQPSASPGYGFAAIIVAFLGRLHPVGIVLASLLMSLLYLGGESAQMSLQLPNAITGLFQGMLLFFLLGCDLLVNYRLRRRQPVVRASSTAAAKVEA</sequence>
<protein>
    <submittedName>
        <fullName evidence="7">ABC transporter permease</fullName>
    </submittedName>
</protein>
<proteinExistence type="predicted"/>
<keyword evidence="5 6" id="KW-0472">Membrane</keyword>
<evidence type="ECO:0000256" key="4">
    <source>
        <dbReference type="ARBA" id="ARBA00022989"/>
    </source>
</evidence>
<accession>A0A847RVA7</accession>
<keyword evidence="2" id="KW-1003">Cell membrane</keyword>
<comment type="subcellular location">
    <subcellularLocation>
        <location evidence="1">Cell membrane</location>
        <topology evidence="1">Multi-pass membrane protein</topology>
    </subcellularLocation>
</comment>
<name>A0A847RVA7_9NEIS</name>
<dbReference type="CDD" id="cd06580">
    <property type="entry name" value="TM_PBP1_transp_TpRbsC_like"/>
    <property type="match status" value="1"/>
</dbReference>
<dbReference type="Pfam" id="PF02653">
    <property type="entry name" value="BPD_transp_2"/>
    <property type="match status" value="1"/>
</dbReference>
<feature type="transmembrane region" description="Helical" evidence="6">
    <location>
        <begin position="114"/>
        <end position="138"/>
    </location>
</feature>
<dbReference type="AlphaFoldDB" id="A0A847RVA7"/>
<evidence type="ECO:0000256" key="6">
    <source>
        <dbReference type="SAM" id="Phobius"/>
    </source>
</evidence>
<feature type="transmembrane region" description="Helical" evidence="6">
    <location>
        <begin position="279"/>
        <end position="304"/>
    </location>
</feature>
<dbReference type="RefSeq" id="WP_168876672.1">
    <property type="nucleotide sequence ID" value="NZ_JABAIM010000001.1"/>
</dbReference>
<feature type="transmembrane region" description="Helical" evidence="6">
    <location>
        <begin position="63"/>
        <end position="81"/>
    </location>
</feature>
<comment type="caution">
    <text evidence="7">The sequence shown here is derived from an EMBL/GenBank/DDBJ whole genome shotgun (WGS) entry which is preliminary data.</text>
</comment>
<dbReference type="PANTHER" id="PTHR47089:SF1">
    <property type="entry name" value="GUANOSINE ABC TRANSPORTER PERMEASE PROTEIN NUPP"/>
    <property type="match status" value="1"/>
</dbReference>
<dbReference type="GO" id="GO:0005886">
    <property type="term" value="C:plasma membrane"/>
    <property type="evidence" value="ECO:0007669"/>
    <property type="project" value="UniProtKB-SubCell"/>
</dbReference>
<feature type="transmembrane region" description="Helical" evidence="6">
    <location>
        <begin position="147"/>
        <end position="165"/>
    </location>
</feature>
<reference evidence="7 8" key="1">
    <citation type="submission" date="2020-04" db="EMBL/GenBank/DDBJ databases">
        <title>Draft genome of Leeia sp. IMCC25680.</title>
        <authorList>
            <person name="Song J."/>
            <person name="Cho J.-C."/>
        </authorList>
    </citation>
    <scope>NUCLEOTIDE SEQUENCE [LARGE SCALE GENOMIC DNA]</scope>
    <source>
        <strain evidence="7 8">IMCC25680</strain>
    </source>
</reference>
<keyword evidence="4 6" id="KW-1133">Transmembrane helix</keyword>
<organism evidence="7 8">
    <name type="scientific">Leeia aquatica</name>
    <dbReference type="NCBI Taxonomy" id="2725557"/>
    <lineage>
        <taxon>Bacteria</taxon>
        <taxon>Pseudomonadati</taxon>
        <taxon>Pseudomonadota</taxon>
        <taxon>Betaproteobacteria</taxon>
        <taxon>Neisseriales</taxon>
        <taxon>Leeiaceae</taxon>
        <taxon>Leeia</taxon>
    </lineage>
</organism>
<evidence type="ECO:0000256" key="5">
    <source>
        <dbReference type="ARBA" id="ARBA00023136"/>
    </source>
</evidence>
<dbReference type="PANTHER" id="PTHR47089">
    <property type="entry name" value="ABC TRANSPORTER, PERMEASE PROTEIN"/>
    <property type="match status" value="1"/>
</dbReference>
<keyword evidence="8" id="KW-1185">Reference proteome</keyword>
<feature type="transmembrane region" description="Helical" evidence="6">
    <location>
        <begin position="21"/>
        <end position="43"/>
    </location>
</feature>
<feature type="transmembrane region" description="Helical" evidence="6">
    <location>
        <begin position="200"/>
        <end position="216"/>
    </location>
</feature>
<evidence type="ECO:0000313" key="7">
    <source>
        <dbReference type="EMBL" id="NLR75120.1"/>
    </source>
</evidence>
<gene>
    <name evidence="7" type="ORF">HF682_08105</name>
</gene>
<feature type="transmembrane region" description="Helical" evidence="6">
    <location>
        <begin position="88"/>
        <end position="108"/>
    </location>
</feature>
<dbReference type="Proteomes" id="UP000587991">
    <property type="component" value="Unassembled WGS sequence"/>
</dbReference>
<keyword evidence="3 6" id="KW-0812">Transmembrane</keyword>
<dbReference type="GO" id="GO:0022857">
    <property type="term" value="F:transmembrane transporter activity"/>
    <property type="evidence" value="ECO:0007669"/>
    <property type="project" value="InterPro"/>
</dbReference>
<evidence type="ECO:0000256" key="3">
    <source>
        <dbReference type="ARBA" id="ARBA00022692"/>
    </source>
</evidence>
<evidence type="ECO:0000256" key="1">
    <source>
        <dbReference type="ARBA" id="ARBA00004651"/>
    </source>
</evidence>
<dbReference type="EMBL" id="JABAIM010000001">
    <property type="protein sequence ID" value="NLR75120.1"/>
    <property type="molecule type" value="Genomic_DNA"/>
</dbReference>
<dbReference type="InterPro" id="IPR001851">
    <property type="entry name" value="ABC_transp_permease"/>
</dbReference>
<evidence type="ECO:0000256" key="2">
    <source>
        <dbReference type="ARBA" id="ARBA00022475"/>
    </source>
</evidence>